<feature type="region of interest" description="Disordered" evidence="2">
    <location>
        <begin position="471"/>
        <end position="535"/>
    </location>
</feature>
<feature type="region of interest" description="Disordered" evidence="2">
    <location>
        <begin position="226"/>
        <end position="298"/>
    </location>
</feature>
<keyword evidence="4" id="KW-1185">Reference proteome</keyword>
<protein>
    <submittedName>
        <fullName evidence="3">Neurofilament triplet m protein-like protein</fullName>
    </submittedName>
</protein>
<dbReference type="EMBL" id="JAOAOG010000122">
    <property type="protein sequence ID" value="KAJ6247663.1"/>
    <property type="molecule type" value="Genomic_DNA"/>
</dbReference>
<feature type="compositionally biased region" description="Acidic residues" evidence="2">
    <location>
        <begin position="514"/>
        <end position="532"/>
    </location>
</feature>
<proteinExistence type="predicted"/>
<dbReference type="Proteomes" id="UP001150062">
    <property type="component" value="Unassembled WGS sequence"/>
</dbReference>
<evidence type="ECO:0000313" key="4">
    <source>
        <dbReference type="Proteomes" id="UP001150062"/>
    </source>
</evidence>
<feature type="region of interest" description="Disordered" evidence="2">
    <location>
        <begin position="127"/>
        <end position="166"/>
    </location>
</feature>
<evidence type="ECO:0000256" key="1">
    <source>
        <dbReference type="SAM" id="Coils"/>
    </source>
</evidence>
<name>A0ABQ8YSU2_9EUKA</name>
<keyword evidence="1" id="KW-0175">Coiled coil</keyword>
<accession>A0ABQ8YSU2</accession>
<feature type="coiled-coil region" evidence="1">
    <location>
        <begin position="352"/>
        <end position="379"/>
    </location>
</feature>
<feature type="compositionally biased region" description="Low complexity" evidence="2">
    <location>
        <begin position="133"/>
        <end position="149"/>
    </location>
</feature>
<comment type="caution">
    <text evidence="3">The sequence shown here is derived from an EMBL/GenBank/DDBJ whole genome shotgun (WGS) entry which is preliminary data.</text>
</comment>
<evidence type="ECO:0000313" key="3">
    <source>
        <dbReference type="EMBL" id="KAJ6247663.1"/>
    </source>
</evidence>
<evidence type="ECO:0000256" key="2">
    <source>
        <dbReference type="SAM" id="MobiDB-lite"/>
    </source>
</evidence>
<organism evidence="3 4">
    <name type="scientific">Anaeramoeba flamelloides</name>
    <dbReference type="NCBI Taxonomy" id="1746091"/>
    <lineage>
        <taxon>Eukaryota</taxon>
        <taxon>Metamonada</taxon>
        <taxon>Anaeramoebidae</taxon>
        <taxon>Anaeramoeba</taxon>
    </lineage>
</organism>
<feature type="compositionally biased region" description="Basic residues" evidence="2">
    <location>
        <begin position="246"/>
        <end position="258"/>
    </location>
</feature>
<gene>
    <name evidence="3" type="ORF">M0813_18297</name>
</gene>
<reference evidence="3" key="1">
    <citation type="submission" date="2022-08" db="EMBL/GenBank/DDBJ databases">
        <title>Novel sulfate-reducing endosymbionts in the free-living metamonad Anaeramoeba.</title>
        <authorList>
            <person name="Jerlstrom-Hultqvist J."/>
            <person name="Cepicka I."/>
            <person name="Gallot-Lavallee L."/>
            <person name="Salas-Leiva D."/>
            <person name="Curtis B.A."/>
            <person name="Zahonova K."/>
            <person name="Pipaliya S."/>
            <person name="Dacks J."/>
            <person name="Roger A.J."/>
        </authorList>
    </citation>
    <scope>NUCLEOTIDE SEQUENCE</scope>
    <source>
        <strain evidence="3">Schooner1</strain>
    </source>
</reference>
<feature type="compositionally biased region" description="Low complexity" evidence="2">
    <location>
        <begin position="483"/>
        <end position="493"/>
    </location>
</feature>
<sequence>MDSPNPRRKFSGFKRVDQILRSTYPWISLPSITITPRKSTPLPTETLKLDLGNTNTTRDEVLDFQPLTNVDVQYDNCVPIYKHTSLNVTFDLQKNLSEYELKLKKLVKKDKPLSQLSHFQVNSGNYSEAINPNNNNNNYQNYDNDNNYQFIGSDPDSDPNYETNRAGTENVIGSISEVGNVRHDKGGEKTLYDLDASSDIKEKQKQKKKIPNKKEKIVKNLTEEKRKELLKGKKKKKITKKEVGSKKKGQKRKGKKNKKEKEKEKETINQNKKKKVNTKETIPNTKETDPQKSKPNQPEMEFWRRKLLSFLQNLSVFNNLNTNELYFNFNTNGLKVYHRIVSNFLFLQSFEKRIVNEEINDLQQFLEEIIEQLSKMESQYGRKHFFFRLSVQMVFMIRKFVLNLNQKIEKKEINRKRKRGDTLHEDNNNVIKVSLISAVRNNNKDDNNNSKEKNKIVKEIINDNEFERKLEKNRESKIKKSKSINQQKNQISKDSGKATLILMKKNTSEKNKYDDDDDDDGDSSGGGDDDDINFQNFNNTIIQTTDKMKIIPENGKVNNLDEFKKSNNDQSRYYPLFFSKSFQQIEQIQLGKILSSDAMKEILKKNYDFSNIDTALQLSEKNNNLKKKYLLYKYLDMNMYKYAQNSALIQQINLMPFKIQLQLWSTIIRNNSDFLNQNSQIFLIDIDLLENNVINKIMAFCKNYLKENEY</sequence>